<accession>A0A427A9X7</accession>
<evidence type="ECO:0000313" key="2">
    <source>
        <dbReference type="Proteomes" id="UP000287651"/>
    </source>
</evidence>
<dbReference type="Proteomes" id="UP000287651">
    <property type="component" value="Unassembled WGS sequence"/>
</dbReference>
<name>A0A427A9X7_ENSVE</name>
<evidence type="ECO:0000313" key="1">
    <source>
        <dbReference type="EMBL" id="RRT73032.1"/>
    </source>
</evidence>
<dbReference type="AlphaFoldDB" id="A0A427A9X7"/>
<dbReference type="EMBL" id="AMZH03003218">
    <property type="protein sequence ID" value="RRT73032.1"/>
    <property type="molecule type" value="Genomic_DNA"/>
</dbReference>
<organism evidence="1 2">
    <name type="scientific">Ensete ventricosum</name>
    <name type="common">Abyssinian banana</name>
    <name type="synonym">Musa ensete</name>
    <dbReference type="NCBI Taxonomy" id="4639"/>
    <lineage>
        <taxon>Eukaryota</taxon>
        <taxon>Viridiplantae</taxon>
        <taxon>Streptophyta</taxon>
        <taxon>Embryophyta</taxon>
        <taxon>Tracheophyta</taxon>
        <taxon>Spermatophyta</taxon>
        <taxon>Magnoliopsida</taxon>
        <taxon>Liliopsida</taxon>
        <taxon>Zingiberales</taxon>
        <taxon>Musaceae</taxon>
        <taxon>Ensete</taxon>
    </lineage>
</organism>
<protein>
    <submittedName>
        <fullName evidence="1">Uncharacterized protein</fullName>
    </submittedName>
</protein>
<reference evidence="1 2" key="1">
    <citation type="journal article" date="2014" name="Agronomy (Basel)">
        <title>A Draft Genome Sequence for Ensete ventricosum, the Drought-Tolerant Tree Against Hunger.</title>
        <authorList>
            <person name="Harrison J."/>
            <person name="Moore K.A."/>
            <person name="Paszkiewicz K."/>
            <person name="Jones T."/>
            <person name="Grant M."/>
            <person name="Ambacheew D."/>
            <person name="Muzemil S."/>
            <person name="Studholme D.J."/>
        </authorList>
    </citation>
    <scope>NUCLEOTIDE SEQUENCE [LARGE SCALE GENOMIC DNA]</scope>
</reference>
<proteinExistence type="predicted"/>
<comment type="caution">
    <text evidence="1">The sequence shown here is derived from an EMBL/GenBank/DDBJ whole genome shotgun (WGS) entry which is preliminary data.</text>
</comment>
<gene>
    <name evidence="1" type="ORF">B296_00017234</name>
</gene>
<sequence>MRIREQRHKKDHTDLKSGLFLLFHGILEDHEIVGLSYLGEVDVEEEGLLSVRHLYAVALVGIGGGDVNVVHALRDLLHLSLVFALRENRKERRNPNPIPGKASAFAPPKEEMQTPVRVWKSDIYMGRGKRVASELSSGRKPRVQKYTTRLSFVFDEYCIMIRQILRAQRDPT</sequence>